<dbReference type="Proteomes" id="UP000320055">
    <property type="component" value="Unassembled WGS sequence"/>
</dbReference>
<gene>
    <name evidence="2" type="ORF">H1P_6330005</name>
</gene>
<dbReference type="EMBL" id="CAACVJ010000594">
    <property type="protein sequence ID" value="VEP17671.1"/>
    <property type="molecule type" value="Genomic_DNA"/>
</dbReference>
<protein>
    <submittedName>
        <fullName evidence="2">Uncharacterized protein</fullName>
    </submittedName>
</protein>
<reference evidence="2 3" key="1">
    <citation type="submission" date="2019-01" db="EMBL/GenBank/DDBJ databases">
        <authorList>
            <person name="Brito A."/>
        </authorList>
    </citation>
    <scope>NUCLEOTIDE SEQUENCE [LARGE SCALE GENOMIC DNA]</scope>
    <source>
        <strain evidence="2">1</strain>
    </source>
</reference>
<evidence type="ECO:0000313" key="2">
    <source>
        <dbReference type="EMBL" id="VEP17671.1"/>
    </source>
</evidence>
<evidence type="ECO:0000313" key="3">
    <source>
        <dbReference type="Proteomes" id="UP000320055"/>
    </source>
</evidence>
<proteinExistence type="predicted"/>
<organism evidence="2 3">
    <name type="scientific">Hyella patelloides LEGE 07179</name>
    <dbReference type="NCBI Taxonomy" id="945734"/>
    <lineage>
        <taxon>Bacteria</taxon>
        <taxon>Bacillati</taxon>
        <taxon>Cyanobacteriota</taxon>
        <taxon>Cyanophyceae</taxon>
        <taxon>Pleurocapsales</taxon>
        <taxon>Hyellaceae</taxon>
        <taxon>Hyella</taxon>
    </lineage>
</organism>
<feature type="region of interest" description="Disordered" evidence="1">
    <location>
        <begin position="1"/>
        <end position="24"/>
    </location>
</feature>
<sequence length="64" mass="7877">MEVLQYRERQRLEKAKKERERREKDRAYQAIMQTMYGIEPLPPPVSTPPRKRILIHQRRCGYHN</sequence>
<keyword evidence="3" id="KW-1185">Reference proteome</keyword>
<dbReference type="AlphaFoldDB" id="A0A563W1W4"/>
<accession>A0A563W1W4</accession>
<name>A0A563W1W4_9CYAN</name>
<evidence type="ECO:0000256" key="1">
    <source>
        <dbReference type="SAM" id="MobiDB-lite"/>
    </source>
</evidence>